<feature type="transmembrane region" description="Helical" evidence="9">
    <location>
        <begin position="423"/>
        <end position="446"/>
    </location>
</feature>
<sequence length="533" mass="57901">MDFAELIRGARRALTPAPGWPARAAAVRDLLLWCGLSLILLSESYAFSFAGHDGMSLLPALTAAAGLVIVLSRTYPLLAPCLAVYVCTWSQAFVVPLIVVSYLAGRRTRRTRLAIAVFAVLCLVMAWYVLDRIEELPGLWITVAFSLVICTVLPWLVGVYRRQQVELGAAGWEHARQFQLEQQLTADRARLRERARIAQDMHDSLGHELSLIALRAGALEVSPDLADRHREEIAQLRATAVSATAQLREIIGVLRPDAEPEPAPTAPAGESVCALVERARDSGVDVTMVREGPLQGLPPMVDRAAYRVVQESLTNATKYAPGAPVTVWLTADGTRVEVRVTSARPGRQGQAPGSGGGHGLAGLRERVRMVRGTLAAGPHGDGWEVCATMPLDGEQVTEREGDGDSTEVIEQLQRAARRRVQPWTLALVAVPVGVVLVVIAAVYATLASVLAESTLPPQEYASIPVGEHRDELEDRLPDYPMGLTGAQLESFESADPGCDHYRSSARMFDGDVLFYQLCFEEGVLVSKEQLETR</sequence>
<dbReference type="GO" id="GO:0016020">
    <property type="term" value="C:membrane"/>
    <property type="evidence" value="ECO:0007669"/>
    <property type="project" value="InterPro"/>
</dbReference>
<keyword evidence="9" id="KW-0472">Membrane</keyword>
<evidence type="ECO:0000256" key="3">
    <source>
        <dbReference type="ARBA" id="ARBA00022553"/>
    </source>
</evidence>
<dbReference type="RefSeq" id="WP_184360877.1">
    <property type="nucleotide sequence ID" value="NZ_BAAAKM010000039.1"/>
</dbReference>
<comment type="catalytic activity">
    <reaction evidence="1">
        <text>ATP + protein L-histidine = ADP + protein N-phospho-L-histidine.</text>
        <dbReference type="EC" id="2.7.13.3"/>
    </reaction>
</comment>
<dbReference type="SUPFAM" id="SSF55874">
    <property type="entry name" value="ATPase domain of HSP90 chaperone/DNA topoisomerase II/histidine kinase"/>
    <property type="match status" value="1"/>
</dbReference>
<dbReference type="InterPro" id="IPR050482">
    <property type="entry name" value="Sensor_HK_TwoCompSys"/>
</dbReference>
<dbReference type="EC" id="2.7.13.3" evidence="2"/>
<evidence type="ECO:0000256" key="9">
    <source>
        <dbReference type="SAM" id="Phobius"/>
    </source>
</evidence>
<gene>
    <name evidence="12" type="ORF">HNR07_000282</name>
</gene>
<dbReference type="GO" id="GO:0005524">
    <property type="term" value="F:ATP binding"/>
    <property type="evidence" value="ECO:0007669"/>
    <property type="project" value="UniProtKB-KW"/>
</dbReference>
<organism evidence="12 13">
    <name type="scientific">Nocardiopsis metallicus</name>
    <dbReference type="NCBI Taxonomy" id="179819"/>
    <lineage>
        <taxon>Bacteria</taxon>
        <taxon>Bacillati</taxon>
        <taxon>Actinomycetota</taxon>
        <taxon>Actinomycetes</taxon>
        <taxon>Streptosporangiales</taxon>
        <taxon>Nocardiopsidaceae</taxon>
        <taxon>Nocardiopsis</taxon>
    </lineage>
</organism>
<dbReference type="GO" id="GO:0046983">
    <property type="term" value="F:protein dimerization activity"/>
    <property type="evidence" value="ECO:0007669"/>
    <property type="project" value="InterPro"/>
</dbReference>
<dbReference type="AlphaFoldDB" id="A0A840WAR3"/>
<evidence type="ECO:0000313" key="13">
    <source>
        <dbReference type="Proteomes" id="UP000579647"/>
    </source>
</evidence>
<keyword evidence="4" id="KW-0808">Transferase</keyword>
<feature type="transmembrane region" description="Helical" evidence="9">
    <location>
        <begin position="82"/>
        <end position="104"/>
    </location>
</feature>
<comment type="caution">
    <text evidence="12">The sequence shown here is derived from an EMBL/GenBank/DDBJ whole genome shotgun (WGS) entry which is preliminary data.</text>
</comment>
<evidence type="ECO:0000256" key="8">
    <source>
        <dbReference type="ARBA" id="ARBA00023012"/>
    </source>
</evidence>
<evidence type="ECO:0000256" key="1">
    <source>
        <dbReference type="ARBA" id="ARBA00000085"/>
    </source>
</evidence>
<keyword evidence="9" id="KW-0812">Transmembrane</keyword>
<reference evidence="12 13" key="1">
    <citation type="submission" date="2020-08" db="EMBL/GenBank/DDBJ databases">
        <title>Sequencing the genomes of 1000 actinobacteria strains.</title>
        <authorList>
            <person name="Klenk H.-P."/>
        </authorList>
    </citation>
    <scope>NUCLEOTIDE SEQUENCE [LARGE SCALE GENOMIC DNA]</scope>
    <source>
        <strain evidence="12 13">DSM 44598</strain>
    </source>
</reference>
<keyword evidence="7" id="KW-0067">ATP-binding</keyword>
<evidence type="ECO:0000259" key="10">
    <source>
        <dbReference type="Pfam" id="PF02518"/>
    </source>
</evidence>
<dbReference type="CDD" id="cd16917">
    <property type="entry name" value="HATPase_UhpB-NarQ-NarX-like"/>
    <property type="match status" value="1"/>
</dbReference>
<evidence type="ECO:0000256" key="4">
    <source>
        <dbReference type="ARBA" id="ARBA00022679"/>
    </source>
</evidence>
<dbReference type="Pfam" id="PF02518">
    <property type="entry name" value="HATPase_c"/>
    <property type="match status" value="1"/>
</dbReference>
<dbReference type="InterPro" id="IPR003594">
    <property type="entry name" value="HATPase_dom"/>
</dbReference>
<dbReference type="InterPro" id="IPR036890">
    <property type="entry name" value="HATPase_C_sf"/>
</dbReference>
<keyword evidence="9" id="KW-1133">Transmembrane helix</keyword>
<evidence type="ECO:0000256" key="6">
    <source>
        <dbReference type="ARBA" id="ARBA00022777"/>
    </source>
</evidence>
<dbReference type="EMBL" id="JACHDO010000001">
    <property type="protein sequence ID" value="MBB5489145.1"/>
    <property type="molecule type" value="Genomic_DNA"/>
</dbReference>
<dbReference type="PANTHER" id="PTHR24421">
    <property type="entry name" value="NITRATE/NITRITE SENSOR PROTEIN NARX-RELATED"/>
    <property type="match status" value="1"/>
</dbReference>
<dbReference type="InterPro" id="IPR011712">
    <property type="entry name" value="Sig_transdc_His_kin_sub3_dim/P"/>
</dbReference>
<feature type="domain" description="Histidine kinase/HSP90-like ATPase" evidence="10">
    <location>
        <begin position="303"/>
        <end position="391"/>
    </location>
</feature>
<accession>A0A840WAR3</accession>
<feature type="domain" description="Signal transduction histidine kinase subgroup 3 dimerisation and phosphoacceptor" evidence="11">
    <location>
        <begin position="193"/>
        <end position="258"/>
    </location>
</feature>
<feature type="transmembrane region" description="Helical" evidence="9">
    <location>
        <begin position="136"/>
        <end position="157"/>
    </location>
</feature>
<evidence type="ECO:0000259" key="11">
    <source>
        <dbReference type="Pfam" id="PF07730"/>
    </source>
</evidence>
<dbReference type="PANTHER" id="PTHR24421:SF10">
    <property type="entry name" value="NITRATE_NITRITE SENSOR PROTEIN NARQ"/>
    <property type="match status" value="1"/>
</dbReference>
<dbReference type="GO" id="GO:0000155">
    <property type="term" value="F:phosphorelay sensor kinase activity"/>
    <property type="evidence" value="ECO:0007669"/>
    <property type="project" value="InterPro"/>
</dbReference>
<name>A0A840WAR3_9ACTN</name>
<dbReference type="Pfam" id="PF07730">
    <property type="entry name" value="HisKA_3"/>
    <property type="match status" value="1"/>
</dbReference>
<dbReference type="Gene3D" id="1.20.5.1930">
    <property type="match status" value="1"/>
</dbReference>
<evidence type="ECO:0000256" key="2">
    <source>
        <dbReference type="ARBA" id="ARBA00012438"/>
    </source>
</evidence>
<protein>
    <recommendedName>
        <fullName evidence="2">histidine kinase</fullName>
        <ecNumber evidence="2">2.7.13.3</ecNumber>
    </recommendedName>
</protein>
<dbReference type="Gene3D" id="3.30.565.10">
    <property type="entry name" value="Histidine kinase-like ATPase, C-terminal domain"/>
    <property type="match status" value="1"/>
</dbReference>
<keyword evidence="13" id="KW-1185">Reference proteome</keyword>
<keyword evidence="3" id="KW-0597">Phosphoprotein</keyword>
<keyword evidence="6 12" id="KW-0418">Kinase</keyword>
<keyword evidence="5" id="KW-0547">Nucleotide-binding</keyword>
<keyword evidence="8" id="KW-0902">Two-component regulatory system</keyword>
<feature type="transmembrane region" description="Helical" evidence="9">
    <location>
        <begin position="111"/>
        <end position="130"/>
    </location>
</feature>
<dbReference type="Proteomes" id="UP000579647">
    <property type="component" value="Unassembled WGS sequence"/>
</dbReference>
<proteinExistence type="predicted"/>
<evidence type="ECO:0000256" key="7">
    <source>
        <dbReference type="ARBA" id="ARBA00022840"/>
    </source>
</evidence>
<evidence type="ECO:0000256" key="5">
    <source>
        <dbReference type="ARBA" id="ARBA00022741"/>
    </source>
</evidence>
<evidence type="ECO:0000313" key="12">
    <source>
        <dbReference type="EMBL" id="MBB5489145.1"/>
    </source>
</evidence>
<feature type="transmembrane region" description="Helical" evidence="9">
    <location>
        <begin position="30"/>
        <end position="50"/>
    </location>
</feature>